<dbReference type="InterPro" id="IPR003423">
    <property type="entry name" value="OMP_efflux"/>
</dbReference>
<dbReference type="eggNOG" id="COG1538">
    <property type="taxonomic scope" value="Bacteria"/>
</dbReference>
<dbReference type="Pfam" id="PF02321">
    <property type="entry name" value="OEP"/>
    <property type="match status" value="2"/>
</dbReference>
<dbReference type="HOGENOM" id="CLU_650088_0_0_0"/>
<evidence type="ECO:0000256" key="4">
    <source>
        <dbReference type="ARBA" id="ARBA00022452"/>
    </source>
</evidence>
<accession>F0S295</accession>
<dbReference type="PANTHER" id="PTHR30026:SF20">
    <property type="entry name" value="OUTER MEMBRANE PROTEIN TOLC"/>
    <property type="match status" value="1"/>
</dbReference>
<dbReference type="InterPro" id="IPR051906">
    <property type="entry name" value="TolC-like"/>
</dbReference>
<comment type="subcellular location">
    <subcellularLocation>
        <location evidence="1">Cell outer membrane</location>
    </subcellularLocation>
</comment>
<protein>
    <submittedName>
        <fullName evidence="9">Outer membrane efflux protein</fullName>
    </submittedName>
</protein>
<dbReference type="AlphaFoldDB" id="F0S295"/>
<keyword evidence="6" id="KW-0472">Membrane</keyword>
<comment type="similarity">
    <text evidence="2">Belongs to the outer membrane factor (OMF) (TC 1.B.17) family.</text>
</comment>
<sequence>MGGLLIFFIFLPLSVYAITLQEAENLAIKNYPKLKAIELQAKSLEKKSKSLKLLRLGEVDVIAGFTHYNRNNILVPMSHMPSPLNSLPFDSQKFSYGISYSVPLYLGGNISRKVEIAKLQAEILKNLETATQWQIKYNVDALYLNYLSLSETEKALKSYRESLLKLQENVKAGIKVGKFAKVDLLKVEYSVEDVQSKIDEIKAKKSAIITALETLVGKKIKKIEPVIINYQEKEYLLKNLYLRVLERNHLIKAKEKEVKVSLKEVNTEKGKYGIKVKLDAFYTRNYGFDSKENEGFGTISLNFQLPIFEFGRKKNDILSAKLRKISKEKEYETSKLELKKELANVIADLSSIQSKIRTLKKKLELAKEVERIEKLKYESGKGDVDHLLLAKSKRFLTEAELRASYYRWESDRRRIKALMEEE</sequence>
<evidence type="ECO:0000256" key="1">
    <source>
        <dbReference type="ARBA" id="ARBA00004442"/>
    </source>
</evidence>
<feature type="coiled-coil region" evidence="8">
    <location>
        <begin position="342"/>
        <end position="369"/>
    </location>
</feature>
<keyword evidence="7" id="KW-0998">Cell outer membrane</keyword>
<evidence type="ECO:0000256" key="2">
    <source>
        <dbReference type="ARBA" id="ARBA00007613"/>
    </source>
</evidence>
<dbReference type="STRING" id="868864.Dester_1482"/>
<reference evidence="9 10" key="1">
    <citation type="journal article" date="2011" name="Stand. Genomic Sci.">
        <title>Complete genome sequence of the thermophilic sulfur-reducer Desulfurobacterium thermolithotrophum type strain (BSA(T)) from a deep-sea hydrothermal vent.</title>
        <authorList>
            <person name="Goker M."/>
            <person name="Daligault H."/>
            <person name="Mwirichia R."/>
            <person name="Lapidus A."/>
            <person name="Lucas S."/>
            <person name="Deshpande S."/>
            <person name="Pagani I."/>
            <person name="Tapia R."/>
            <person name="Cheng J.F."/>
            <person name="Goodwin L."/>
            <person name="Pitluck S."/>
            <person name="Liolios K."/>
            <person name="Ivanova N."/>
            <person name="Mavromatis K."/>
            <person name="Mikhailova N."/>
            <person name="Pati A."/>
            <person name="Chen A."/>
            <person name="Palaniappan K."/>
            <person name="Han C."/>
            <person name="Land M."/>
            <person name="Hauser L."/>
            <person name="Pan C."/>
            <person name="Brambilla E.M."/>
            <person name="Rohde M."/>
            <person name="Spring S."/>
            <person name="Sikorski J."/>
            <person name="Wirth R."/>
            <person name="Detter J.C."/>
            <person name="Woyke T."/>
            <person name="Bristow J."/>
            <person name="Eisen J.A."/>
            <person name="Markowitz V."/>
            <person name="Hugenholtz P."/>
            <person name="Kyrpides N.C."/>
            <person name="Klenk H.P."/>
        </authorList>
    </citation>
    <scope>NUCLEOTIDE SEQUENCE [LARGE SCALE GENOMIC DNA]</scope>
    <source>
        <strain evidence="10">DSM 11699 / BSA</strain>
    </source>
</reference>
<dbReference type="GO" id="GO:0015288">
    <property type="term" value="F:porin activity"/>
    <property type="evidence" value="ECO:0007669"/>
    <property type="project" value="TreeGrafter"/>
</dbReference>
<dbReference type="GO" id="GO:0015562">
    <property type="term" value="F:efflux transmembrane transporter activity"/>
    <property type="evidence" value="ECO:0007669"/>
    <property type="project" value="InterPro"/>
</dbReference>
<dbReference type="RefSeq" id="WP_013639058.1">
    <property type="nucleotide sequence ID" value="NC_015185.1"/>
</dbReference>
<evidence type="ECO:0000256" key="5">
    <source>
        <dbReference type="ARBA" id="ARBA00022692"/>
    </source>
</evidence>
<dbReference type="InParanoid" id="F0S295"/>
<evidence type="ECO:0000256" key="6">
    <source>
        <dbReference type="ARBA" id="ARBA00023136"/>
    </source>
</evidence>
<name>F0S295_DESTD</name>
<proteinExistence type="inferred from homology"/>
<dbReference type="OrthoDB" id="12689at2"/>
<evidence type="ECO:0000256" key="8">
    <source>
        <dbReference type="SAM" id="Coils"/>
    </source>
</evidence>
<dbReference type="FunCoup" id="F0S295">
    <property type="interactions" value="152"/>
</dbReference>
<organism evidence="9 10">
    <name type="scientific">Desulfurobacterium thermolithotrophum (strain DSM 11699 / BSA)</name>
    <dbReference type="NCBI Taxonomy" id="868864"/>
    <lineage>
        <taxon>Bacteria</taxon>
        <taxon>Pseudomonadati</taxon>
        <taxon>Aquificota</taxon>
        <taxon>Aquificia</taxon>
        <taxon>Desulfurobacteriales</taxon>
        <taxon>Desulfurobacteriaceae</taxon>
        <taxon>Desulfurobacterium</taxon>
    </lineage>
</organism>
<dbReference type="EMBL" id="CP002543">
    <property type="protein sequence ID" value="ADY74110.1"/>
    <property type="molecule type" value="Genomic_DNA"/>
</dbReference>
<keyword evidence="10" id="KW-1185">Reference proteome</keyword>
<evidence type="ECO:0000313" key="10">
    <source>
        <dbReference type="Proteomes" id="UP000007102"/>
    </source>
</evidence>
<dbReference type="GO" id="GO:1990281">
    <property type="term" value="C:efflux pump complex"/>
    <property type="evidence" value="ECO:0007669"/>
    <property type="project" value="TreeGrafter"/>
</dbReference>
<keyword evidence="5" id="KW-0812">Transmembrane</keyword>
<gene>
    <name evidence="9" type="ordered locus">Dester_1482</name>
</gene>
<keyword evidence="8" id="KW-0175">Coiled coil</keyword>
<evidence type="ECO:0000313" key="9">
    <source>
        <dbReference type="EMBL" id="ADY74110.1"/>
    </source>
</evidence>
<dbReference type="GO" id="GO:0009279">
    <property type="term" value="C:cell outer membrane"/>
    <property type="evidence" value="ECO:0007669"/>
    <property type="project" value="UniProtKB-SubCell"/>
</dbReference>
<dbReference type="Proteomes" id="UP000007102">
    <property type="component" value="Chromosome"/>
</dbReference>
<keyword evidence="4" id="KW-1134">Transmembrane beta strand</keyword>
<evidence type="ECO:0000256" key="3">
    <source>
        <dbReference type="ARBA" id="ARBA00022448"/>
    </source>
</evidence>
<dbReference type="KEGG" id="dte:Dester_1482"/>
<reference evidence="10" key="2">
    <citation type="submission" date="2011-02" db="EMBL/GenBank/DDBJ databases">
        <title>The complete genome of Desulfurobacterium thermolithotrophum DSM 11699.</title>
        <authorList>
            <consortium name="US DOE Joint Genome Institute (JGI-PGF)"/>
            <person name="Lucas S."/>
            <person name="Copeland A."/>
            <person name="Lapidus A."/>
            <person name="Bruce D."/>
            <person name="Goodwin L."/>
            <person name="Pitluck S."/>
            <person name="Kyrpides N."/>
            <person name="Mavromatis K."/>
            <person name="Pagani I."/>
            <person name="Ivanova N."/>
            <person name="Mikhailova N."/>
            <person name="Daligault H."/>
            <person name="Detter J.C."/>
            <person name="Tapia R."/>
            <person name="Han C."/>
            <person name="Land M."/>
            <person name="Hauser L."/>
            <person name="Markowitz V."/>
            <person name="Cheng J.-F."/>
            <person name="Hugenholtz P."/>
            <person name="Woyke T."/>
            <person name="Wu D."/>
            <person name="Spring S."/>
            <person name="Brambilla E."/>
            <person name="Klenk H.-P."/>
            <person name="Eisen J.A."/>
        </authorList>
    </citation>
    <scope>NUCLEOTIDE SEQUENCE [LARGE SCALE GENOMIC DNA]</scope>
    <source>
        <strain evidence="10">DSM 11699 / BSA</strain>
    </source>
</reference>
<dbReference type="PANTHER" id="PTHR30026">
    <property type="entry name" value="OUTER MEMBRANE PROTEIN TOLC"/>
    <property type="match status" value="1"/>
</dbReference>
<evidence type="ECO:0000256" key="7">
    <source>
        <dbReference type="ARBA" id="ARBA00023237"/>
    </source>
</evidence>
<dbReference type="SUPFAM" id="SSF56954">
    <property type="entry name" value="Outer membrane efflux proteins (OEP)"/>
    <property type="match status" value="1"/>
</dbReference>
<dbReference type="Gene3D" id="1.20.1600.10">
    <property type="entry name" value="Outer membrane efflux proteins (OEP)"/>
    <property type="match status" value="1"/>
</dbReference>
<keyword evidence="3" id="KW-0813">Transport</keyword>